<accession>A0A178XZD3</accession>
<organism evidence="1 2">
    <name type="scientific">Sinorhizobium saheli</name>
    <dbReference type="NCBI Taxonomy" id="36856"/>
    <lineage>
        <taxon>Bacteria</taxon>
        <taxon>Pseudomonadati</taxon>
        <taxon>Pseudomonadota</taxon>
        <taxon>Alphaproteobacteria</taxon>
        <taxon>Hyphomicrobiales</taxon>
        <taxon>Rhizobiaceae</taxon>
        <taxon>Sinorhizobium/Ensifer group</taxon>
        <taxon>Sinorhizobium</taxon>
    </lineage>
</organism>
<dbReference type="RefSeq" id="WP_066877589.1">
    <property type="nucleotide sequence ID" value="NZ_LNQB01000087.1"/>
</dbReference>
<sequence>MHVEENLELHFDLLSHKALLSCGDKEYLLPDIYPTKEMAQVAAQKFAWETLGWKERAPGCRQPSDVPVWLR</sequence>
<dbReference type="EMBL" id="LNQB01000087">
    <property type="protein sequence ID" value="OAP40202.1"/>
    <property type="molecule type" value="Genomic_DNA"/>
</dbReference>
<proteinExistence type="predicted"/>
<dbReference type="AlphaFoldDB" id="A0A178XZD3"/>
<protein>
    <submittedName>
        <fullName evidence="1">Uncharacterized protein</fullName>
    </submittedName>
</protein>
<gene>
    <name evidence="1" type="ORF">ATB98_19965</name>
</gene>
<dbReference type="OrthoDB" id="8278561at2"/>
<keyword evidence="2" id="KW-1185">Reference proteome</keyword>
<dbReference type="Proteomes" id="UP000078507">
    <property type="component" value="Unassembled WGS sequence"/>
</dbReference>
<evidence type="ECO:0000313" key="2">
    <source>
        <dbReference type="Proteomes" id="UP000078507"/>
    </source>
</evidence>
<evidence type="ECO:0000313" key="1">
    <source>
        <dbReference type="EMBL" id="OAP40202.1"/>
    </source>
</evidence>
<name>A0A178XZD3_SINSA</name>
<reference evidence="1 2" key="1">
    <citation type="submission" date="2015-11" db="EMBL/GenBank/DDBJ databases">
        <title>Ensifer anhuiense sp. nov., an effective nitrogen fixation bacterium with Glycine soja.</title>
        <authorList>
            <person name="Yan H."/>
            <person name="Chen W."/>
        </authorList>
    </citation>
    <scope>NUCLEOTIDE SEQUENCE [LARGE SCALE GENOMIC DNA]</scope>
    <source>
        <strain evidence="1 2">LMG 7837</strain>
    </source>
</reference>
<comment type="caution">
    <text evidence="1">The sequence shown here is derived from an EMBL/GenBank/DDBJ whole genome shotgun (WGS) entry which is preliminary data.</text>
</comment>